<gene>
    <name evidence="5" type="ORF">DRJ04_03040</name>
</gene>
<dbReference type="PRINTS" id="PR00446">
    <property type="entry name" value="HYDRGNUPTAKE"/>
</dbReference>
<dbReference type="CDD" id="cd06062">
    <property type="entry name" value="H2MP_MemB-H2up"/>
    <property type="match status" value="1"/>
</dbReference>
<evidence type="ECO:0000256" key="4">
    <source>
        <dbReference type="ARBA" id="ARBA00022801"/>
    </source>
</evidence>
<dbReference type="Gene3D" id="3.40.50.1450">
    <property type="entry name" value="HybD-like"/>
    <property type="match status" value="1"/>
</dbReference>
<evidence type="ECO:0000256" key="1">
    <source>
        <dbReference type="ARBA" id="ARBA00006814"/>
    </source>
</evidence>
<keyword evidence="4" id="KW-0378">Hydrolase</keyword>
<name>A0A662DIU9_UNCAE</name>
<dbReference type="EMBL" id="QMQA01000061">
    <property type="protein sequence ID" value="RLE14092.1"/>
    <property type="molecule type" value="Genomic_DNA"/>
</dbReference>
<organism evidence="5 6">
    <name type="scientific">Aerophobetes bacterium</name>
    <dbReference type="NCBI Taxonomy" id="2030807"/>
    <lineage>
        <taxon>Bacteria</taxon>
        <taxon>Candidatus Aerophobota</taxon>
    </lineage>
</organism>
<dbReference type="PANTHER" id="PTHR30302">
    <property type="entry name" value="HYDROGENASE 1 MATURATION PROTEASE"/>
    <property type="match status" value="1"/>
</dbReference>
<dbReference type="AlphaFoldDB" id="A0A662DIU9"/>
<evidence type="ECO:0008006" key="7">
    <source>
        <dbReference type="Google" id="ProtNLM"/>
    </source>
</evidence>
<protein>
    <recommendedName>
        <fullName evidence="7">Hydrogenase maturation protease</fullName>
    </recommendedName>
</protein>
<dbReference type="GO" id="GO:0016485">
    <property type="term" value="P:protein processing"/>
    <property type="evidence" value="ECO:0007669"/>
    <property type="project" value="TreeGrafter"/>
</dbReference>
<keyword evidence="2" id="KW-0645">Protease</keyword>
<sequence length="159" mass="17558">MEKEKKPKSILIVGVGNILLGDEGIGIHVIKKLERLDLPANVEILDMGVAAFSLIPHIPGREKIIIVDAVKAGGKAGSIYRFSINEIQKEKDKHLSLHEVGIGDIWSFVQPHTSTEVVVIGVEPGQIRWGMELSPSLKEKIPQVVNLILKEIYPEQNKC</sequence>
<dbReference type="Pfam" id="PF01750">
    <property type="entry name" value="HycI"/>
    <property type="match status" value="1"/>
</dbReference>
<dbReference type="GO" id="GO:0008047">
    <property type="term" value="F:enzyme activator activity"/>
    <property type="evidence" value="ECO:0007669"/>
    <property type="project" value="InterPro"/>
</dbReference>
<evidence type="ECO:0000256" key="2">
    <source>
        <dbReference type="ARBA" id="ARBA00022670"/>
    </source>
</evidence>
<accession>A0A662DIU9</accession>
<dbReference type="Proteomes" id="UP000280417">
    <property type="component" value="Unassembled WGS sequence"/>
</dbReference>
<dbReference type="InterPro" id="IPR023430">
    <property type="entry name" value="Pept_HybD-like_dom_sf"/>
</dbReference>
<dbReference type="SUPFAM" id="SSF53163">
    <property type="entry name" value="HybD-like"/>
    <property type="match status" value="1"/>
</dbReference>
<dbReference type="PANTHER" id="PTHR30302:SF1">
    <property type="entry name" value="HYDROGENASE 2 MATURATION PROTEASE"/>
    <property type="match status" value="1"/>
</dbReference>
<reference evidence="5 6" key="1">
    <citation type="submission" date="2018-06" db="EMBL/GenBank/DDBJ databases">
        <title>Extensive metabolic versatility and redundancy in microbially diverse, dynamic hydrothermal sediments.</title>
        <authorList>
            <person name="Dombrowski N."/>
            <person name="Teske A."/>
            <person name="Baker B.J."/>
        </authorList>
    </citation>
    <scope>NUCLEOTIDE SEQUENCE [LARGE SCALE GENOMIC DNA]</scope>
    <source>
        <strain evidence="5">B3_G15</strain>
    </source>
</reference>
<dbReference type="NCBIfam" id="TIGR00072">
    <property type="entry name" value="hydrog_prot"/>
    <property type="match status" value="1"/>
</dbReference>
<evidence type="ECO:0000256" key="3">
    <source>
        <dbReference type="ARBA" id="ARBA00022750"/>
    </source>
</evidence>
<proteinExistence type="inferred from homology"/>
<comment type="similarity">
    <text evidence="1">Belongs to the peptidase A31 family.</text>
</comment>
<dbReference type="InterPro" id="IPR000671">
    <property type="entry name" value="Peptidase_A31"/>
</dbReference>
<evidence type="ECO:0000313" key="5">
    <source>
        <dbReference type="EMBL" id="RLE14092.1"/>
    </source>
</evidence>
<dbReference type="GO" id="GO:0004190">
    <property type="term" value="F:aspartic-type endopeptidase activity"/>
    <property type="evidence" value="ECO:0007669"/>
    <property type="project" value="UniProtKB-KW"/>
</dbReference>
<evidence type="ECO:0000313" key="6">
    <source>
        <dbReference type="Proteomes" id="UP000280417"/>
    </source>
</evidence>
<keyword evidence="3" id="KW-0064">Aspartyl protease</keyword>
<comment type="caution">
    <text evidence="5">The sequence shown here is derived from an EMBL/GenBank/DDBJ whole genome shotgun (WGS) entry which is preliminary data.</text>
</comment>